<feature type="domain" description="Cytochrome b5 heme-binding" evidence="4">
    <location>
        <begin position="97"/>
        <end position="174"/>
    </location>
</feature>
<evidence type="ECO:0000313" key="6">
    <source>
        <dbReference type="Proteomes" id="UP000572817"/>
    </source>
</evidence>
<name>A0A8H4N5X5_9PEZI</name>
<organism evidence="5 6">
    <name type="scientific">Botryosphaeria dothidea</name>
    <dbReference type="NCBI Taxonomy" id="55169"/>
    <lineage>
        <taxon>Eukaryota</taxon>
        <taxon>Fungi</taxon>
        <taxon>Dikarya</taxon>
        <taxon>Ascomycota</taxon>
        <taxon>Pezizomycotina</taxon>
        <taxon>Dothideomycetes</taxon>
        <taxon>Dothideomycetes incertae sedis</taxon>
        <taxon>Botryosphaeriales</taxon>
        <taxon>Botryosphaeriaceae</taxon>
        <taxon>Botryosphaeria</taxon>
    </lineage>
</organism>
<dbReference type="GO" id="GO:0012505">
    <property type="term" value="C:endomembrane system"/>
    <property type="evidence" value="ECO:0007669"/>
    <property type="project" value="TreeGrafter"/>
</dbReference>
<proteinExistence type="inferred from homology"/>
<reference evidence="5" key="1">
    <citation type="submission" date="2020-04" db="EMBL/GenBank/DDBJ databases">
        <title>Genome Assembly and Annotation of Botryosphaeria dothidea sdau 11-99, a Latent Pathogen of Apple Fruit Ring Rot in China.</title>
        <authorList>
            <person name="Yu C."/>
            <person name="Diao Y."/>
            <person name="Lu Q."/>
            <person name="Zhao J."/>
            <person name="Cui S."/>
            <person name="Peng C."/>
            <person name="He B."/>
            <person name="Liu H."/>
        </authorList>
    </citation>
    <scope>NUCLEOTIDE SEQUENCE [LARGE SCALE GENOMIC DNA]</scope>
    <source>
        <strain evidence="5">Sdau11-99</strain>
    </source>
</reference>
<evidence type="ECO:0000256" key="2">
    <source>
        <dbReference type="SAM" id="MobiDB-lite"/>
    </source>
</evidence>
<keyword evidence="3" id="KW-0812">Transmembrane</keyword>
<dbReference type="SUPFAM" id="SSF55856">
    <property type="entry name" value="Cytochrome b5-like heme/steroid binding domain"/>
    <property type="match status" value="1"/>
</dbReference>
<evidence type="ECO:0000256" key="1">
    <source>
        <dbReference type="ARBA" id="ARBA00038357"/>
    </source>
</evidence>
<accession>A0A8H4N5X5</accession>
<dbReference type="Gene3D" id="3.10.120.10">
    <property type="entry name" value="Cytochrome b5-like heme/steroid binding domain"/>
    <property type="match status" value="1"/>
</dbReference>
<feature type="region of interest" description="Disordered" evidence="2">
    <location>
        <begin position="232"/>
        <end position="251"/>
    </location>
</feature>
<dbReference type="GO" id="GO:0016020">
    <property type="term" value="C:membrane"/>
    <property type="evidence" value="ECO:0007669"/>
    <property type="project" value="TreeGrafter"/>
</dbReference>
<keyword evidence="6" id="KW-1185">Reference proteome</keyword>
<feature type="compositionally biased region" description="Basic and acidic residues" evidence="2">
    <location>
        <begin position="242"/>
        <end position="251"/>
    </location>
</feature>
<feature type="transmembrane region" description="Helical" evidence="3">
    <location>
        <begin position="44"/>
        <end position="66"/>
    </location>
</feature>
<dbReference type="EMBL" id="WWBZ02000051">
    <property type="protein sequence ID" value="KAF4304047.1"/>
    <property type="molecule type" value="Genomic_DNA"/>
</dbReference>
<feature type="region of interest" description="Disordered" evidence="2">
    <location>
        <begin position="1"/>
        <end position="39"/>
    </location>
</feature>
<comment type="similarity">
    <text evidence="1">Belongs to the cytochrome b5 family. MAPR subfamily.</text>
</comment>
<dbReference type="OrthoDB" id="10257697at2759"/>
<dbReference type="InterPro" id="IPR050577">
    <property type="entry name" value="MAPR/NEUFC/NENF-like"/>
</dbReference>
<comment type="caution">
    <text evidence="5">The sequence shown here is derived from an EMBL/GenBank/DDBJ whole genome shotgun (WGS) entry which is preliminary data.</text>
</comment>
<evidence type="ECO:0000313" key="5">
    <source>
        <dbReference type="EMBL" id="KAF4304047.1"/>
    </source>
</evidence>
<evidence type="ECO:0000256" key="3">
    <source>
        <dbReference type="SAM" id="Phobius"/>
    </source>
</evidence>
<dbReference type="Pfam" id="PF00173">
    <property type="entry name" value="Cyt-b5"/>
    <property type="match status" value="1"/>
</dbReference>
<sequence length="363" mass="38558">MAEVRQRKPNATADAPNDDDDDDKKQKKPSPPPSTGWDTSTTSVAIAVLTILALTGAAVAAALHFFDPLQYLDLASSSPSSSSSSTNNQQPSSLPTFTPAQLRAYDGTDPTKPIYLAINRTIHDVSAGRAFYGPPAGPYAHFAGRDASRAWVTECFGDALPASTPDDQRAAHLAHSLRGLEAMFAPLWLDEALQDAADGAPVAGDAAALFPAANVPAGTVLPEELRRQAKQAMERMPGGRVSEAEKAERRERDAVEAKELLEQALGKWVGFFGGNAAKYPVVGRVVFEEADEPAELPALCEKARKKRPIKGGRLESVMGMMSKMMGGGAAGAGAGAGGDGKAQMPDYVKQMLEKREREKRENS</sequence>
<dbReference type="PANTHER" id="PTHR10281:SF76">
    <property type="entry name" value="CALCUTTA CUP-RELATED"/>
    <property type="match status" value="1"/>
</dbReference>
<gene>
    <name evidence="5" type="ORF">GTA08_BOTSDO07395</name>
</gene>
<dbReference type="PANTHER" id="PTHR10281">
    <property type="entry name" value="MEMBRANE-ASSOCIATED PROGESTERONE RECEPTOR COMPONENT-RELATED"/>
    <property type="match status" value="1"/>
</dbReference>
<dbReference type="InterPro" id="IPR036400">
    <property type="entry name" value="Cyt_B5-like_heme/steroid_sf"/>
</dbReference>
<keyword evidence="3" id="KW-1133">Transmembrane helix</keyword>
<feature type="region of interest" description="Disordered" evidence="2">
    <location>
        <begin position="76"/>
        <end position="97"/>
    </location>
</feature>
<dbReference type="Proteomes" id="UP000572817">
    <property type="component" value="Unassembled WGS sequence"/>
</dbReference>
<evidence type="ECO:0000259" key="4">
    <source>
        <dbReference type="SMART" id="SM01117"/>
    </source>
</evidence>
<dbReference type="SMART" id="SM01117">
    <property type="entry name" value="Cyt-b5"/>
    <property type="match status" value="1"/>
</dbReference>
<feature type="compositionally biased region" description="Low complexity" evidence="2">
    <location>
        <begin position="76"/>
        <end position="93"/>
    </location>
</feature>
<dbReference type="AlphaFoldDB" id="A0A8H4N5X5"/>
<keyword evidence="3" id="KW-0472">Membrane</keyword>
<protein>
    <submittedName>
        <fullName evidence="5">Heme steroid binding domain protein</fullName>
    </submittedName>
</protein>
<dbReference type="InterPro" id="IPR001199">
    <property type="entry name" value="Cyt_B5-like_heme/steroid-bd"/>
</dbReference>